<dbReference type="AlphaFoldDB" id="A0A9D5S6I6"/>
<protein>
    <submittedName>
        <fullName evidence="4">PEGA domain-containing protein</fullName>
    </submittedName>
</protein>
<evidence type="ECO:0000313" key="4">
    <source>
        <dbReference type="EMBL" id="MBE6269808.1"/>
    </source>
</evidence>
<feature type="domain" description="PEGA" evidence="2">
    <location>
        <begin position="214"/>
        <end position="282"/>
    </location>
</feature>
<evidence type="ECO:0000259" key="2">
    <source>
        <dbReference type="Pfam" id="PF08308"/>
    </source>
</evidence>
<sequence length="587" mass="65961">MKQSILNFAMVLLMAVTSVATVNAQKTMDVSKFTRLDNDLMARVTKPVRDKDEGKLCALIRVVTTLPELEVRADALGIVQQEKHSGEYWLYVPYGARSLSFTHAGFYPLLYQYALPIDEGTVYELRLSGFDTNTAEGAQNTNTQLFVLTHQPDEAKVFIDDMEMASENGVFASMMSKGEHTYKVTADQFEDVEGSFTLEDQPVRESAVLNPLFGTFKLETKPEDDFDISINGKLAGRSPFTSERLDPGSYRVHISKNKFYPVDTLIRLREGDNLRYRIKLTSKSDSLFYNRILGGRNISIGINAGYLMPFVSSKASGDYTGSPINYSLCNSGENVSYSSQSGFTAGLFVDIRLYKNFYMMLGANYTQVKYTNKFDKQLTNAVVMSDEDDILKGNIINSYEENYTLQAIEVPLMFSYRFVLTRVSSLHLNLGPYVSFGLKAKMKTAGSSNAEGEKYSRWGLVTSPTPLGTFSGVNTHMNADFDLYSKDFEFSTIYEGGAGLEVAEKYIKEDSPYKKFNYGLKAGITFEMRGFQLSANYSFQLSNMANKNFWEGTRIPIINGLTGDTNMSGYKHRIHALEIKLGYVLRY</sequence>
<evidence type="ECO:0000313" key="5">
    <source>
        <dbReference type="Proteomes" id="UP000806522"/>
    </source>
</evidence>
<reference evidence="4" key="1">
    <citation type="submission" date="2019-04" db="EMBL/GenBank/DDBJ databases">
        <title>Evolution of Biomass-Degrading Anaerobic Consortia Revealed by Metagenomics.</title>
        <authorList>
            <person name="Peng X."/>
        </authorList>
    </citation>
    <scope>NUCLEOTIDE SEQUENCE</scope>
    <source>
        <strain evidence="4">SIG140</strain>
    </source>
</reference>
<dbReference type="InterPro" id="IPR025665">
    <property type="entry name" value="Beta-barrel_OMP_2"/>
</dbReference>
<keyword evidence="1" id="KW-0732">Signal</keyword>
<dbReference type="Proteomes" id="UP000806522">
    <property type="component" value="Unassembled WGS sequence"/>
</dbReference>
<dbReference type="Pfam" id="PF08308">
    <property type="entry name" value="PEGA"/>
    <property type="match status" value="1"/>
</dbReference>
<dbReference type="InterPro" id="IPR013229">
    <property type="entry name" value="PEGA"/>
</dbReference>
<comment type="caution">
    <text evidence="4">The sequence shown here is derived from an EMBL/GenBank/DDBJ whole genome shotgun (WGS) entry which is preliminary data.</text>
</comment>
<name>A0A9D5S6I6_XYLRU</name>
<accession>A0A9D5S6I6</accession>
<dbReference type="Pfam" id="PF13568">
    <property type="entry name" value="OMP_b-brl_2"/>
    <property type="match status" value="1"/>
</dbReference>
<dbReference type="EMBL" id="SUYC01000002">
    <property type="protein sequence ID" value="MBE6269808.1"/>
    <property type="molecule type" value="Genomic_DNA"/>
</dbReference>
<feature type="chain" id="PRO_5039111481" evidence="1">
    <location>
        <begin position="25"/>
        <end position="587"/>
    </location>
</feature>
<feature type="signal peptide" evidence="1">
    <location>
        <begin position="1"/>
        <end position="24"/>
    </location>
</feature>
<gene>
    <name evidence="4" type="ORF">E7101_02520</name>
</gene>
<proteinExistence type="predicted"/>
<evidence type="ECO:0000256" key="1">
    <source>
        <dbReference type="SAM" id="SignalP"/>
    </source>
</evidence>
<feature type="domain" description="Outer membrane protein beta-barrel" evidence="3">
    <location>
        <begin position="296"/>
        <end position="544"/>
    </location>
</feature>
<evidence type="ECO:0000259" key="3">
    <source>
        <dbReference type="Pfam" id="PF13568"/>
    </source>
</evidence>
<organism evidence="4 5">
    <name type="scientific">Xylanibacter ruminicola</name>
    <name type="common">Prevotella ruminicola</name>
    <dbReference type="NCBI Taxonomy" id="839"/>
    <lineage>
        <taxon>Bacteria</taxon>
        <taxon>Pseudomonadati</taxon>
        <taxon>Bacteroidota</taxon>
        <taxon>Bacteroidia</taxon>
        <taxon>Bacteroidales</taxon>
        <taxon>Prevotellaceae</taxon>
        <taxon>Xylanibacter</taxon>
    </lineage>
</organism>